<name>A0ABU2JTF9_9ACTN</name>
<feature type="repeat" description="TPR" evidence="1">
    <location>
        <begin position="628"/>
        <end position="661"/>
    </location>
</feature>
<evidence type="ECO:0000259" key="2">
    <source>
        <dbReference type="SMART" id="SM00382"/>
    </source>
</evidence>
<organism evidence="3 4">
    <name type="scientific">Streptomyces chisholmiae</name>
    <dbReference type="NCBI Taxonomy" id="3075540"/>
    <lineage>
        <taxon>Bacteria</taxon>
        <taxon>Bacillati</taxon>
        <taxon>Actinomycetota</taxon>
        <taxon>Actinomycetes</taxon>
        <taxon>Kitasatosporales</taxon>
        <taxon>Streptomycetaceae</taxon>
        <taxon>Streptomyces</taxon>
    </lineage>
</organism>
<comment type="caution">
    <text evidence="3">The sequence shown here is derived from an EMBL/GenBank/DDBJ whole genome shotgun (WGS) entry which is preliminary data.</text>
</comment>
<dbReference type="InterPro" id="IPR027417">
    <property type="entry name" value="P-loop_NTPase"/>
</dbReference>
<reference evidence="4" key="1">
    <citation type="submission" date="2023-07" db="EMBL/GenBank/DDBJ databases">
        <title>30 novel species of actinomycetes from the DSMZ collection.</title>
        <authorList>
            <person name="Nouioui I."/>
        </authorList>
    </citation>
    <scope>NUCLEOTIDE SEQUENCE [LARGE SCALE GENOMIC DNA]</scope>
    <source>
        <strain evidence="4">DSM 44915</strain>
    </source>
</reference>
<evidence type="ECO:0000256" key="1">
    <source>
        <dbReference type="PROSITE-ProRule" id="PRU00339"/>
    </source>
</evidence>
<accession>A0ABU2JTF9</accession>
<keyword evidence="4" id="KW-1185">Reference proteome</keyword>
<dbReference type="SUPFAM" id="SSF52540">
    <property type="entry name" value="P-loop containing nucleoside triphosphate hydrolases"/>
    <property type="match status" value="1"/>
</dbReference>
<evidence type="ECO:0000313" key="4">
    <source>
        <dbReference type="Proteomes" id="UP001183410"/>
    </source>
</evidence>
<feature type="domain" description="AAA+ ATPase" evidence="2">
    <location>
        <begin position="168"/>
        <end position="305"/>
    </location>
</feature>
<dbReference type="EMBL" id="JAVREO010000009">
    <property type="protein sequence ID" value="MDT0268018.1"/>
    <property type="molecule type" value="Genomic_DNA"/>
</dbReference>
<dbReference type="InterPro" id="IPR041664">
    <property type="entry name" value="AAA_16"/>
</dbReference>
<keyword evidence="1" id="KW-0802">TPR repeat</keyword>
<evidence type="ECO:0000313" key="3">
    <source>
        <dbReference type="EMBL" id="MDT0268018.1"/>
    </source>
</evidence>
<dbReference type="SMART" id="SM00028">
    <property type="entry name" value="TPR"/>
    <property type="match status" value="4"/>
</dbReference>
<protein>
    <submittedName>
        <fullName evidence="3">Tetratricopeptide repeat protein</fullName>
    </submittedName>
</protein>
<dbReference type="InterPro" id="IPR011990">
    <property type="entry name" value="TPR-like_helical_dom_sf"/>
</dbReference>
<dbReference type="InterPro" id="IPR003593">
    <property type="entry name" value="AAA+_ATPase"/>
</dbReference>
<dbReference type="PRINTS" id="PR00364">
    <property type="entry name" value="DISEASERSIST"/>
</dbReference>
<dbReference type="Pfam" id="PF13191">
    <property type="entry name" value="AAA_16"/>
    <property type="match status" value="1"/>
</dbReference>
<dbReference type="Pfam" id="PF13424">
    <property type="entry name" value="TPR_12"/>
    <property type="match status" value="1"/>
</dbReference>
<dbReference type="SMART" id="SM00382">
    <property type="entry name" value="AAA"/>
    <property type="match status" value="1"/>
</dbReference>
<dbReference type="InterPro" id="IPR019734">
    <property type="entry name" value="TPR_rpt"/>
</dbReference>
<dbReference type="PROSITE" id="PS50005">
    <property type="entry name" value="TPR"/>
    <property type="match status" value="1"/>
</dbReference>
<dbReference type="PANTHER" id="PTHR47691">
    <property type="entry name" value="REGULATOR-RELATED"/>
    <property type="match status" value="1"/>
</dbReference>
<sequence length="799" mass="85331">MFERRLAQALESAILLSGGAAHAPLLRGFEQAVSTLLDADPALAALWERVRAGPEPGAVGSFVERMRRSETAWRAARPAVEIWLHHAQLVAMGSGEHTNALSDSAQVWGANVQAREIHGGIHLHGLPDAAPRGAPTPRQLPATSAHFVGRDADLSELDDNRAAHRPGAPQLIVVSGPPGVGKSTLVARWLGGIAQEFPDGQLFADLGGHGPEGLADPGDVLGRFLRSLGAASVPGGLAEKAALWRSLTSTVRLAILLDDAFTAAQVRPLLPGSASCLVVVTSRRRLTGLALEGAVSHQLGALDPDTAMELLSRGGGGARVADDRQAARNVVDLCARLPLAICLAAAHLAVRPKKPLATMAEHLSDGGTLFDTLTADGEGAVRAALDASYRSLPTEAAALYRVLGLLPATSLEGGLIAALAEPAGPRAARGVDALLEASLLEQLLEDDTYRFHDLVRAHARERADAESPPEDRELVLRRFVGWCLARADAADQLITPSHHVPRDPRQPTPDPAGFRTAREALAWLTRQLGSLMAAVRHCAAAGWHTECWQLVDAMHPVFTRLRPTEQRIEAHELGAAAARADGADWGLGRMLTSGGAAFRDAGRHQEAARWYQEALTLAVDSGDQRQRAQAYQGLGNARLRLGELPAARDLLERALALRAEIGYQRGVALSRVSLAEVAMAEQGHDQAVALLGQARRELLAVRDAHDAARALALLGFAHGQLGERRAAEEALWQALGEFEAVGSAPWRARTWEMLGQVAERHGATEEAAQRYERSRTLYEPLSVRDTDRLTERLAALRSG</sequence>
<dbReference type="Gene3D" id="3.40.50.300">
    <property type="entry name" value="P-loop containing nucleotide triphosphate hydrolases"/>
    <property type="match status" value="1"/>
</dbReference>
<dbReference type="RefSeq" id="WP_311668103.1">
    <property type="nucleotide sequence ID" value="NZ_JAVREO010000009.1"/>
</dbReference>
<gene>
    <name evidence="3" type="ORF">RM844_17190</name>
</gene>
<dbReference type="SUPFAM" id="SSF48452">
    <property type="entry name" value="TPR-like"/>
    <property type="match status" value="1"/>
</dbReference>
<dbReference type="PANTHER" id="PTHR47691:SF3">
    <property type="entry name" value="HTH-TYPE TRANSCRIPTIONAL REGULATOR RV0890C-RELATED"/>
    <property type="match status" value="1"/>
</dbReference>
<proteinExistence type="predicted"/>
<dbReference type="Gene3D" id="1.25.40.10">
    <property type="entry name" value="Tetratricopeptide repeat domain"/>
    <property type="match status" value="2"/>
</dbReference>
<dbReference type="Proteomes" id="UP001183410">
    <property type="component" value="Unassembled WGS sequence"/>
</dbReference>